<evidence type="ECO:0000313" key="5">
    <source>
        <dbReference type="Proteomes" id="UP000799777"/>
    </source>
</evidence>
<protein>
    <submittedName>
        <fullName evidence="4">NAD(P)-binding protein</fullName>
    </submittedName>
</protein>
<evidence type="ECO:0000256" key="3">
    <source>
        <dbReference type="SAM" id="MobiDB-lite"/>
    </source>
</evidence>
<keyword evidence="5" id="KW-1185">Reference proteome</keyword>
<name>A0A9P4LKU2_9PLEO</name>
<sequence length="338" mass="36144">MAAPLPVPITFDNPQLDVSSLRGRSVLITGGACGIGLACATQIAEAGALVTIADLNTATGISVASDLTRKGLNVQFVTCDVTSYAGQVAMFQEAIRWGGGRIDVVMPNAGVMSEQNLFDMSLETTPSLDGPPPPEPGFRGGDINLHALYNTCYLAMHYFRLPRDSADTYKPSIILLASLAGYVGYPSSTTYSLSKFGVRGLFYSIRDRATRETPAVRVNLVAPWFIETPMTTTEEFKGSEAGVLLDAMGFAPMDRVVAAVLQFAADERLHGRAAGIFPVANEDLGDDLEGAYSGMVMQKHMKDVMVKVVKMMQDVEAQKNELSRQDSATGATTGVQAQ</sequence>
<gene>
    <name evidence="4" type="ORF">EK21DRAFT_100222</name>
</gene>
<accession>A0A9P4LKU2</accession>
<proteinExistence type="inferred from homology"/>
<evidence type="ECO:0000313" key="4">
    <source>
        <dbReference type="EMBL" id="KAF2030736.1"/>
    </source>
</evidence>
<keyword evidence="2" id="KW-0560">Oxidoreductase</keyword>
<evidence type="ECO:0000256" key="1">
    <source>
        <dbReference type="ARBA" id="ARBA00006484"/>
    </source>
</evidence>
<dbReference type="PRINTS" id="PR00081">
    <property type="entry name" value="GDHRDH"/>
</dbReference>
<dbReference type="AlphaFoldDB" id="A0A9P4LKU2"/>
<organism evidence="4 5">
    <name type="scientific">Setomelanomma holmii</name>
    <dbReference type="NCBI Taxonomy" id="210430"/>
    <lineage>
        <taxon>Eukaryota</taxon>
        <taxon>Fungi</taxon>
        <taxon>Dikarya</taxon>
        <taxon>Ascomycota</taxon>
        <taxon>Pezizomycotina</taxon>
        <taxon>Dothideomycetes</taxon>
        <taxon>Pleosporomycetidae</taxon>
        <taxon>Pleosporales</taxon>
        <taxon>Pleosporineae</taxon>
        <taxon>Phaeosphaeriaceae</taxon>
        <taxon>Setomelanomma</taxon>
    </lineage>
</organism>
<feature type="compositionally biased region" description="Polar residues" evidence="3">
    <location>
        <begin position="325"/>
        <end position="338"/>
    </location>
</feature>
<dbReference type="Pfam" id="PF00106">
    <property type="entry name" value="adh_short"/>
    <property type="match status" value="1"/>
</dbReference>
<dbReference type="Proteomes" id="UP000799777">
    <property type="component" value="Unassembled WGS sequence"/>
</dbReference>
<dbReference type="Gene3D" id="3.40.50.720">
    <property type="entry name" value="NAD(P)-binding Rossmann-like Domain"/>
    <property type="match status" value="1"/>
</dbReference>
<reference evidence="4" key="1">
    <citation type="journal article" date="2020" name="Stud. Mycol.">
        <title>101 Dothideomycetes genomes: a test case for predicting lifestyles and emergence of pathogens.</title>
        <authorList>
            <person name="Haridas S."/>
            <person name="Albert R."/>
            <person name="Binder M."/>
            <person name="Bloem J."/>
            <person name="Labutti K."/>
            <person name="Salamov A."/>
            <person name="Andreopoulos B."/>
            <person name="Baker S."/>
            <person name="Barry K."/>
            <person name="Bills G."/>
            <person name="Bluhm B."/>
            <person name="Cannon C."/>
            <person name="Castanera R."/>
            <person name="Culley D."/>
            <person name="Daum C."/>
            <person name="Ezra D."/>
            <person name="Gonzalez J."/>
            <person name="Henrissat B."/>
            <person name="Kuo A."/>
            <person name="Liang C."/>
            <person name="Lipzen A."/>
            <person name="Lutzoni F."/>
            <person name="Magnuson J."/>
            <person name="Mondo S."/>
            <person name="Nolan M."/>
            <person name="Ohm R."/>
            <person name="Pangilinan J."/>
            <person name="Park H.-J."/>
            <person name="Ramirez L."/>
            <person name="Alfaro M."/>
            <person name="Sun H."/>
            <person name="Tritt A."/>
            <person name="Yoshinaga Y."/>
            <person name="Zwiers L.-H."/>
            <person name="Turgeon B."/>
            <person name="Goodwin S."/>
            <person name="Spatafora J."/>
            <person name="Crous P."/>
            <person name="Grigoriev I."/>
        </authorList>
    </citation>
    <scope>NUCLEOTIDE SEQUENCE</scope>
    <source>
        <strain evidence="4">CBS 110217</strain>
    </source>
</reference>
<dbReference type="InterPro" id="IPR002347">
    <property type="entry name" value="SDR_fam"/>
</dbReference>
<dbReference type="EMBL" id="ML978187">
    <property type="protein sequence ID" value="KAF2030736.1"/>
    <property type="molecule type" value="Genomic_DNA"/>
</dbReference>
<dbReference type="GO" id="GO:0016616">
    <property type="term" value="F:oxidoreductase activity, acting on the CH-OH group of donors, NAD or NADP as acceptor"/>
    <property type="evidence" value="ECO:0007669"/>
    <property type="project" value="TreeGrafter"/>
</dbReference>
<feature type="region of interest" description="Disordered" evidence="3">
    <location>
        <begin position="319"/>
        <end position="338"/>
    </location>
</feature>
<comment type="caution">
    <text evidence="4">The sequence shown here is derived from an EMBL/GenBank/DDBJ whole genome shotgun (WGS) entry which is preliminary data.</text>
</comment>
<evidence type="ECO:0000256" key="2">
    <source>
        <dbReference type="ARBA" id="ARBA00023002"/>
    </source>
</evidence>
<dbReference type="SUPFAM" id="SSF51735">
    <property type="entry name" value="NAD(P)-binding Rossmann-fold domains"/>
    <property type="match status" value="1"/>
</dbReference>
<dbReference type="OrthoDB" id="5371740at2759"/>
<dbReference type="PANTHER" id="PTHR44229:SF4">
    <property type="entry name" value="15-HYDROXYPROSTAGLANDIN DEHYDROGENASE [NAD(+)]"/>
    <property type="match status" value="1"/>
</dbReference>
<dbReference type="GO" id="GO:0005737">
    <property type="term" value="C:cytoplasm"/>
    <property type="evidence" value="ECO:0007669"/>
    <property type="project" value="TreeGrafter"/>
</dbReference>
<comment type="similarity">
    <text evidence="1">Belongs to the short-chain dehydrogenases/reductases (SDR) family.</text>
</comment>
<dbReference type="PANTHER" id="PTHR44229">
    <property type="entry name" value="15-HYDROXYPROSTAGLANDIN DEHYDROGENASE [NAD(+)]"/>
    <property type="match status" value="1"/>
</dbReference>
<dbReference type="InterPro" id="IPR036291">
    <property type="entry name" value="NAD(P)-bd_dom_sf"/>
</dbReference>